<dbReference type="GO" id="GO:0016791">
    <property type="term" value="F:phosphatase activity"/>
    <property type="evidence" value="ECO:0007669"/>
    <property type="project" value="TreeGrafter"/>
</dbReference>
<dbReference type="SMART" id="SM00855">
    <property type="entry name" value="PGAM"/>
    <property type="match status" value="1"/>
</dbReference>
<gene>
    <name evidence="1" type="ORF">AS25_12180</name>
</gene>
<evidence type="ECO:0000313" key="2">
    <source>
        <dbReference type="Proteomes" id="UP000030664"/>
    </source>
</evidence>
<comment type="caution">
    <text evidence="1">The sequence shown here is derived from an EMBL/GenBank/DDBJ whole genome shotgun (WGS) entry which is preliminary data.</text>
</comment>
<protein>
    <submittedName>
        <fullName evidence="1">Phosphoglycerate mutase</fullName>
    </submittedName>
</protein>
<dbReference type="AlphaFoldDB" id="A0A0B0DED0"/>
<evidence type="ECO:0000313" key="1">
    <source>
        <dbReference type="EMBL" id="KHE73624.1"/>
    </source>
</evidence>
<dbReference type="PANTHER" id="PTHR48100">
    <property type="entry name" value="BROAD-SPECIFICITY PHOSPHATASE YOR283W-RELATED"/>
    <property type="match status" value="1"/>
</dbReference>
<dbReference type="PANTHER" id="PTHR48100:SF2">
    <property type="entry name" value="CONSERVED PROTEIN"/>
    <property type="match status" value="1"/>
</dbReference>
<dbReference type="InterPro" id="IPR029033">
    <property type="entry name" value="His_PPase_superfam"/>
</dbReference>
<dbReference type="SUPFAM" id="SSF53254">
    <property type="entry name" value="Phosphoglycerate mutase-like"/>
    <property type="match status" value="1"/>
</dbReference>
<proteinExistence type="predicted"/>
<dbReference type="InterPro" id="IPR050275">
    <property type="entry name" value="PGM_Phosphatase"/>
</dbReference>
<dbReference type="CDD" id="cd07067">
    <property type="entry name" value="HP_PGM_like"/>
    <property type="match status" value="1"/>
</dbReference>
<reference evidence="1 2" key="1">
    <citation type="submission" date="2014-09" db="EMBL/GenBank/DDBJ databases">
        <title>High-quality draft genome sequence of Kocuria marina SO9-6, an actinobacterium isolated from a copper mine.</title>
        <authorList>
            <person name="Castro D.B."/>
            <person name="Pereira L.B."/>
            <person name="Silva M.V."/>
            <person name="Silva B.P."/>
            <person name="Zanardi B.R."/>
            <person name="Carlos C."/>
            <person name="Belgini D.R."/>
            <person name="Limache E.G."/>
            <person name="Lacerda G.V."/>
            <person name="Nery M.B."/>
            <person name="Gomes M.B."/>
            <person name="Souza S."/>
            <person name="Silva T.M."/>
            <person name="Rodrigues V.D."/>
            <person name="Paulino L.C."/>
            <person name="Vicentini R."/>
            <person name="Ferraz L.F."/>
            <person name="Ottoboni L.M."/>
        </authorList>
    </citation>
    <scope>NUCLEOTIDE SEQUENCE [LARGE SCALE GENOMIC DNA]</scope>
    <source>
        <strain evidence="1 2">SO9-6</strain>
    </source>
</reference>
<dbReference type="STRING" id="223184.AS25_12180"/>
<accession>A0A0B0DED0</accession>
<dbReference type="Proteomes" id="UP000030664">
    <property type="component" value="Unassembled WGS sequence"/>
</dbReference>
<dbReference type="EMBL" id="JROM01000055">
    <property type="protein sequence ID" value="KHE73624.1"/>
    <property type="molecule type" value="Genomic_DNA"/>
</dbReference>
<dbReference type="InterPro" id="IPR013078">
    <property type="entry name" value="His_Pase_superF_clade-1"/>
</dbReference>
<dbReference type="Pfam" id="PF00300">
    <property type="entry name" value="His_Phos_1"/>
    <property type="match status" value="1"/>
</dbReference>
<dbReference type="eggNOG" id="COG0406">
    <property type="taxonomic scope" value="Bacteria"/>
</dbReference>
<organism evidence="1 2">
    <name type="scientific">Kocuria marina</name>
    <dbReference type="NCBI Taxonomy" id="223184"/>
    <lineage>
        <taxon>Bacteria</taxon>
        <taxon>Bacillati</taxon>
        <taxon>Actinomycetota</taxon>
        <taxon>Actinomycetes</taxon>
        <taxon>Micrococcales</taxon>
        <taxon>Micrococcaceae</taxon>
        <taxon>Kocuria</taxon>
    </lineage>
</organism>
<sequence length="223" mass="24250">MSDSRGSTTVLLVRHGRTPTTGELLPGRSPALHLSEQGWEQARAAAERIAELPVSALYSSPLERARETARPSAELLGLPVREDPALLELDVGQWTGRALNDLNRLPEWRTVQHNPSAFRFPDGESFPEMQQRMVDAVQRLCRFHPGGTVVCFSHADPIRGLLAHAMGTPLDNFQRLSVGPCSISVLSYPAAPDGADEPSGDDTNPVVLTVNSTRDSLRELVAS</sequence>
<dbReference type="RefSeq" id="WP_035965409.1">
    <property type="nucleotide sequence ID" value="NZ_JROM01000055.1"/>
</dbReference>
<dbReference type="Gene3D" id="3.40.50.1240">
    <property type="entry name" value="Phosphoglycerate mutase-like"/>
    <property type="match status" value="1"/>
</dbReference>
<name>A0A0B0DED0_9MICC</name>
<dbReference type="GO" id="GO:0005737">
    <property type="term" value="C:cytoplasm"/>
    <property type="evidence" value="ECO:0007669"/>
    <property type="project" value="TreeGrafter"/>
</dbReference>